<dbReference type="Gene3D" id="3.40.50.720">
    <property type="entry name" value="NAD(P)-binding Rossmann-like Domain"/>
    <property type="match status" value="1"/>
</dbReference>
<comment type="similarity">
    <text evidence="2">Belongs to the 3-hydroxyacyl-CoA dehydrogenase family.</text>
</comment>
<feature type="site" description="Important for catalytic activity" evidence="4">
    <location>
        <position position="142"/>
    </location>
</feature>
<keyword evidence="3" id="KW-0560">Oxidoreductase</keyword>
<dbReference type="PANTHER" id="PTHR48075:SF5">
    <property type="entry name" value="3-HYDROXYBUTYRYL-COA DEHYDROGENASE"/>
    <property type="match status" value="1"/>
</dbReference>
<dbReference type="InterPro" id="IPR013328">
    <property type="entry name" value="6PGD_dom2"/>
</dbReference>
<dbReference type="Pfam" id="PF02737">
    <property type="entry name" value="3HCDH_N"/>
    <property type="match status" value="1"/>
</dbReference>
<dbReference type="EMBL" id="VUNQ01000022">
    <property type="protein sequence ID" value="MSU01966.1"/>
    <property type="molecule type" value="Genomic_DNA"/>
</dbReference>
<evidence type="ECO:0000256" key="3">
    <source>
        <dbReference type="ARBA" id="ARBA00023002"/>
    </source>
</evidence>
<dbReference type="PIRSF" id="PIRSF000105">
    <property type="entry name" value="HCDH"/>
    <property type="match status" value="1"/>
</dbReference>
<keyword evidence="8" id="KW-1185">Reference proteome</keyword>
<dbReference type="Gene3D" id="1.10.1040.10">
    <property type="entry name" value="N-(1-d-carboxylethyl)-l-norvaline Dehydrogenase, domain 2"/>
    <property type="match status" value="1"/>
</dbReference>
<feature type="domain" description="3-hydroxyacyl-CoA dehydrogenase C-terminal" evidence="5">
    <location>
        <begin position="189"/>
        <end position="287"/>
    </location>
</feature>
<comment type="pathway">
    <text evidence="1">Lipid metabolism; butanoate metabolism.</text>
</comment>
<organism evidence="7 8">
    <name type="scientific">Tissierella pigra</name>
    <dbReference type="NCBI Taxonomy" id="2607614"/>
    <lineage>
        <taxon>Bacteria</taxon>
        <taxon>Bacillati</taxon>
        <taxon>Bacillota</taxon>
        <taxon>Tissierellia</taxon>
        <taxon>Tissierellales</taxon>
        <taxon>Tissierellaceae</taxon>
        <taxon>Tissierella</taxon>
    </lineage>
</organism>
<gene>
    <name evidence="7" type="ORF">FYJ83_10850</name>
</gene>
<evidence type="ECO:0000259" key="6">
    <source>
        <dbReference type="Pfam" id="PF02737"/>
    </source>
</evidence>
<dbReference type="AlphaFoldDB" id="A0A6N7XK57"/>
<dbReference type="InterPro" id="IPR036291">
    <property type="entry name" value="NAD(P)-bd_dom_sf"/>
</dbReference>
<feature type="domain" description="3-hydroxyacyl-CoA dehydrogenase NAD binding" evidence="6">
    <location>
        <begin position="8"/>
        <end position="186"/>
    </location>
</feature>
<evidence type="ECO:0000259" key="5">
    <source>
        <dbReference type="Pfam" id="PF00725"/>
    </source>
</evidence>
<evidence type="ECO:0000313" key="7">
    <source>
        <dbReference type="EMBL" id="MSU01966.1"/>
    </source>
</evidence>
<sequence length="311" mass="34950">MDSKINSIAIFGSGLMGSGIAQIFASKGIRVRIFSRNPENSNAHEVIRKNLTTMADNDAFPREKIVEVLSNIEISADKLYVTRDASLVIENIPEDMELKQNLFKELDEICGPDTILASNTSVMSITEIGSKCKNKNRIVGTHFWNPPFLIPLVEIVKTEFTSEEIADRTFEIMKYVGKKPVKVNKDVPGFLANRLQHALWREAISIVERGIADAKTVDEAIKYSFGLRIPQLSPLENADMIGTDLTLSIHNYILKHIENSTEPSPLLKEKVEKGELGFKTGLGFQEWSEKDIEESRRGLIEYLIKATKNIE</sequence>
<accession>A0A6N7XK57</accession>
<dbReference type="SUPFAM" id="SSF51735">
    <property type="entry name" value="NAD(P)-binding Rossmann-fold domains"/>
    <property type="match status" value="1"/>
</dbReference>
<proteinExistence type="inferred from homology"/>
<name>A0A6N7XK57_9FIRM</name>
<evidence type="ECO:0000256" key="2">
    <source>
        <dbReference type="ARBA" id="ARBA00009463"/>
    </source>
</evidence>
<dbReference type="PANTHER" id="PTHR48075">
    <property type="entry name" value="3-HYDROXYACYL-COA DEHYDROGENASE FAMILY PROTEIN"/>
    <property type="match status" value="1"/>
</dbReference>
<evidence type="ECO:0000256" key="1">
    <source>
        <dbReference type="ARBA" id="ARBA00005086"/>
    </source>
</evidence>
<dbReference type="GO" id="GO:0008691">
    <property type="term" value="F:3-hydroxybutyryl-CoA dehydrogenase activity"/>
    <property type="evidence" value="ECO:0007669"/>
    <property type="project" value="TreeGrafter"/>
</dbReference>
<evidence type="ECO:0000256" key="4">
    <source>
        <dbReference type="PIRSR" id="PIRSR000105-1"/>
    </source>
</evidence>
<dbReference type="InterPro" id="IPR006176">
    <property type="entry name" value="3-OHacyl-CoA_DH_NAD-bd"/>
</dbReference>
<dbReference type="Pfam" id="PF00725">
    <property type="entry name" value="3HCDH"/>
    <property type="match status" value="1"/>
</dbReference>
<reference evidence="7 8" key="1">
    <citation type="submission" date="2019-09" db="EMBL/GenBank/DDBJ databases">
        <title>In-depth cultivation of the pig gut microbiome towards novel bacterial diversity and tailored functional studies.</title>
        <authorList>
            <person name="Wylensek D."/>
            <person name="Hitch T.C.A."/>
            <person name="Clavel T."/>
        </authorList>
    </citation>
    <scope>NUCLEOTIDE SEQUENCE [LARGE SCALE GENOMIC DNA]</scope>
    <source>
        <strain evidence="7 8">WCA3-693-APC-4?</strain>
    </source>
</reference>
<dbReference type="SUPFAM" id="SSF48179">
    <property type="entry name" value="6-phosphogluconate dehydrogenase C-terminal domain-like"/>
    <property type="match status" value="1"/>
</dbReference>
<comment type="caution">
    <text evidence="7">The sequence shown here is derived from an EMBL/GenBank/DDBJ whole genome shotgun (WGS) entry which is preliminary data.</text>
</comment>
<dbReference type="GO" id="GO:0070403">
    <property type="term" value="F:NAD+ binding"/>
    <property type="evidence" value="ECO:0007669"/>
    <property type="project" value="InterPro"/>
</dbReference>
<dbReference type="InterPro" id="IPR006108">
    <property type="entry name" value="3HC_DH_C"/>
</dbReference>
<evidence type="ECO:0000313" key="8">
    <source>
        <dbReference type="Proteomes" id="UP000469523"/>
    </source>
</evidence>
<dbReference type="InterPro" id="IPR008927">
    <property type="entry name" value="6-PGluconate_DH-like_C_sf"/>
</dbReference>
<protein>
    <submittedName>
        <fullName evidence="7">3-hydroxyacyl-CoA dehydrogenase family protein</fullName>
    </submittedName>
</protein>
<dbReference type="InterPro" id="IPR022694">
    <property type="entry name" value="3-OHacyl-CoA_DH"/>
</dbReference>
<dbReference type="Proteomes" id="UP000469523">
    <property type="component" value="Unassembled WGS sequence"/>
</dbReference>
<dbReference type="RefSeq" id="WP_154440525.1">
    <property type="nucleotide sequence ID" value="NZ_JAHLPJ010000001.1"/>
</dbReference>
<dbReference type="GO" id="GO:0006635">
    <property type="term" value="P:fatty acid beta-oxidation"/>
    <property type="evidence" value="ECO:0007669"/>
    <property type="project" value="TreeGrafter"/>
</dbReference>